<feature type="domain" description="Response regulatory" evidence="9">
    <location>
        <begin position="15"/>
        <end position="131"/>
    </location>
</feature>
<dbReference type="InterPro" id="IPR011006">
    <property type="entry name" value="CheY-like_superfamily"/>
</dbReference>
<dbReference type="GO" id="GO:0000156">
    <property type="term" value="F:phosphorelay response regulator activity"/>
    <property type="evidence" value="ECO:0007669"/>
    <property type="project" value="TreeGrafter"/>
</dbReference>
<evidence type="ECO:0000256" key="7">
    <source>
        <dbReference type="ARBA" id="ARBA00024867"/>
    </source>
</evidence>
<dbReference type="PROSITE" id="PS50887">
    <property type="entry name" value="GGDEF"/>
    <property type="match status" value="1"/>
</dbReference>
<proteinExistence type="predicted"/>
<sequence length="320" mass="36782">MGEKIFGGSNVNEKSILIVDDDKFSRTILKNILSGAGYKIYESQDGDEALKLYRLILPDMIILDVVMPGLSGFDLLRILRDEEENQLVPVILLTSSDDFEEKIHGLELGADAYITKPFNEKELLAQVKNLFQRIEHNRMANPLTGLRGNIDIKYEIRRRIKSGSLYAVLYIDLDNFKAYNDYYGFSRGDKIIKQTSRILKDALFKFGNTNDFLGHIGGDDFIIITTPDRVECICNYIINNFDEDIKRYYDDEDVANGYIEVINRRGEIQRFPFVSISIAVVTNENRKFENELQISAVAAEIKRKLKSMEGSKYLKDRRKS</sequence>
<evidence type="ECO:0000256" key="3">
    <source>
        <dbReference type="ARBA" id="ARBA00023012"/>
    </source>
</evidence>
<dbReference type="AlphaFoldDB" id="D9TR56"/>
<dbReference type="InterPro" id="IPR039420">
    <property type="entry name" value="WalR-like"/>
</dbReference>
<dbReference type="KEGG" id="ttm:Tthe_1812"/>
<dbReference type="InterPro" id="IPR043128">
    <property type="entry name" value="Rev_trsase/Diguanyl_cyclase"/>
</dbReference>
<dbReference type="SUPFAM" id="SSF55073">
    <property type="entry name" value="Nucleotide cyclase"/>
    <property type="match status" value="1"/>
</dbReference>
<evidence type="ECO:0000256" key="2">
    <source>
        <dbReference type="ARBA" id="ARBA00022553"/>
    </source>
</evidence>
<dbReference type="HOGENOM" id="CLU_000445_11_7_9"/>
<dbReference type="Proteomes" id="UP000001626">
    <property type="component" value="Chromosome"/>
</dbReference>
<dbReference type="GO" id="GO:0032993">
    <property type="term" value="C:protein-DNA complex"/>
    <property type="evidence" value="ECO:0007669"/>
    <property type="project" value="TreeGrafter"/>
</dbReference>
<dbReference type="SUPFAM" id="SSF52172">
    <property type="entry name" value="CheY-like"/>
    <property type="match status" value="1"/>
</dbReference>
<evidence type="ECO:0000256" key="1">
    <source>
        <dbReference type="ARBA" id="ARBA00018672"/>
    </source>
</evidence>
<dbReference type="eggNOG" id="COG3706">
    <property type="taxonomic scope" value="Bacteria"/>
</dbReference>
<dbReference type="Pfam" id="PF00990">
    <property type="entry name" value="GGDEF"/>
    <property type="match status" value="1"/>
</dbReference>
<evidence type="ECO:0000259" key="9">
    <source>
        <dbReference type="PROSITE" id="PS50110"/>
    </source>
</evidence>
<protein>
    <recommendedName>
        <fullName evidence="1">Stage 0 sporulation protein A homolog</fullName>
    </recommendedName>
</protein>
<dbReference type="Gene3D" id="3.30.70.270">
    <property type="match status" value="1"/>
</dbReference>
<dbReference type="PANTHER" id="PTHR48111:SF1">
    <property type="entry name" value="TWO-COMPONENT RESPONSE REGULATOR ORR33"/>
    <property type="match status" value="1"/>
</dbReference>
<evidence type="ECO:0000256" key="6">
    <source>
        <dbReference type="ARBA" id="ARBA00023163"/>
    </source>
</evidence>
<evidence type="ECO:0000259" key="10">
    <source>
        <dbReference type="PROSITE" id="PS50887"/>
    </source>
</evidence>
<keyword evidence="4" id="KW-0805">Transcription regulation</keyword>
<reference evidence="11 12" key="1">
    <citation type="submission" date="2010-08" db="EMBL/GenBank/DDBJ databases">
        <title>Complete sequence of Thermoanaerobacterium thermosaccharolyticum DSM 571.</title>
        <authorList>
            <consortium name="US DOE Joint Genome Institute"/>
            <person name="Lucas S."/>
            <person name="Copeland A."/>
            <person name="Lapidus A."/>
            <person name="Cheng J.-F."/>
            <person name="Bruce D."/>
            <person name="Goodwin L."/>
            <person name="Pitluck S."/>
            <person name="Teshima H."/>
            <person name="Detter J.C."/>
            <person name="Han C."/>
            <person name="Tapia R."/>
            <person name="Land M."/>
            <person name="Hauser L."/>
            <person name="Chang Y.-J."/>
            <person name="Jeffries C."/>
            <person name="Kyrpides N."/>
            <person name="Ivanova N."/>
            <person name="Mikhailova N."/>
            <person name="Hemme C.L."/>
            <person name="Woyke T."/>
        </authorList>
    </citation>
    <scope>NUCLEOTIDE SEQUENCE [LARGE SCALE GENOMIC DNA]</scope>
    <source>
        <strain evidence="12">ATCC 7956 / DSM 571 / NCIMB 9385 / NCA 3814 / NCTC 13789 / WDCM 00135 / 2032</strain>
    </source>
</reference>
<dbReference type="SMART" id="SM00448">
    <property type="entry name" value="REC"/>
    <property type="match status" value="1"/>
</dbReference>
<evidence type="ECO:0000256" key="8">
    <source>
        <dbReference type="PROSITE-ProRule" id="PRU00169"/>
    </source>
</evidence>
<feature type="modified residue" description="4-aspartylphosphate" evidence="8">
    <location>
        <position position="64"/>
    </location>
</feature>
<evidence type="ECO:0000313" key="11">
    <source>
        <dbReference type="EMBL" id="ADL69308.1"/>
    </source>
</evidence>
<keyword evidence="3" id="KW-0902">Two-component regulatory system</keyword>
<keyword evidence="2 8" id="KW-0597">Phosphoprotein</keyword>
<keyword evidence="5" id="KW-0238">DNA-binding</keyword>
<dbReference type="GO" id="GO:0000976">
    <property type="term" value="F:transcription cis-regulatory region binding"/>
    <property type="evidence" value="ECO:0007669"/>
    <property type="project" value="TreeGrafter"/>
</dbReference>
<evidence type="ECO:0000313" key="12">
    <source>
        <dbReference type="Proteomes" id="UP000001626"/>
    </source>
</evidence>
<feature type="domain" description="GGDEF" evidence="10">
    <location>
        <begin position="164"/>
        <end position="319"/>
    </location>
</feature>
<gene>
    <name evidence="11" type="ordered locus">Tthe_1812</name>
</gene>
<dbReference type="EMBL" id="CP002171">
    <property type="protein sequence ID" value="ADL69308.1"/>
    <property type="molecule type" value="Genomic_DNA"/>
</dbReference>
<dbReference type="GO" id="GO:0005829">
    <property type="term" value="C:cytosol"/>
    <property type="evidence" value="ECO:0007669"/>
    <property type="project" value="TreeGrafter"/>
</dbReference>
<dbReference type="NCBIfam" id="TIGR00254">
    <property type="entry name" value="GGDEF"/>
    <property type="match status" value="1"/>
</dbReference>
<dbReference type="RefSeq" id="WP_013298274.1">
    <property type="nucleotide sequence ID" value="NC_014410.1"/>
</dbReference>
<dbReference type="STRING" id="580327.Tthe_1812"/>
<dbReference type="GO" id="GO:0006355">
    <property type="term" value="P:regulation of DNA-templated transcription"/>
    <property type="evidence" value="ECO:0007669"/>
    <property type="project" value="TreeGrafter"/>
</dbReference>
<dbReference type="Gene3D" id="3.40.50.2300">
    <property type="match status" value="1"/>
</dbReference>
<dbReference type="PROSITE" id="PS50110">
    <property type="entry name" value="RESPONSE_REGULATORY"/>
    <property type="match status" value="1"/>
</dbReference>
<dbReference type="SMART" id="SM00267">
    <property type="entry name" value="GGDEF"/>
    <property type="match status" value="1"/>
</dbReference>
<keyword evidence="12" id="KW-1185">Reference proteome</keyword>
<comment type="function">
    <text evidence="7">May play the central regulatory role in sporulation. It may be an element of the effector pathway responsible for the activation of sporulation genes in response to nutritional stress. Spo0A may act in concert with spo0H (a sigma factor) to control the expression of some genes that are critical to the sporulation process.</text>
</comment>
<dbReference type="InterPro" id="IPR001789">
    <property type="entry name" value="Sig_transdc_resp-reg_receiver"/>
</dbReference>
<dbReference type="CDD" id="cd01949">
    <property type="entry name" value="GGDEF"/>
    <property type="match status" value="1"/>
</dbReference>
<keyword evidence="6" id="KW-0804">Transcription</keyword>
<dbReference type="PANTHER" id="PTHR48111">
    <property type="entry name" value="REGULATOR OF RPOS"/>
    <property type="match status" value="1"/>
</dbReference>
<dbReference type="Pfam" id="PF00072">
    <property type="entry name" value="Response_reg"/>
    <property type="match status" value="1"/>
</dbReference>
<organism evidence="11 12">
    <name type="scientific">Thermoanaerobacterium thermosaccharolyticum (strain ATCC 7956 / DSM 571 / NCIMB 9385 / NCA 3814 / NCTC 13789 / WDCM 00135 / 2032)</name>
    <name type="common">Clostridium thermosaccharolyticum</name>
    <dbReference type="NCBI Taxonomy" id="580327"/>
    <lineage>
        <taxon>Bacteria</taxon>
        <taxon>Bacillati</taxon>
        <taxon>Bacillota</taxon>
        <taxon>Clostridia</taxon>
        <taxon>Thermoanaerobacterales</taxon>
        <taxon>Thermoanaerobacteraceae</taxon>
        <taxon>Thermoanaerobacterium</taxon>
    </lineage>
</organism>
<evidence type="ECO:0000256" key="5">
    <source>
        <dbReference type="ARBA" id="ARBA00023125"/>
    </source>
</evidence>
<name>D9TR56_THETC</name>
<accession>D9TR56</accession>
<dbReference type="GeneID" id="93864636"/>
<evidence type="ECO:0000256" key="4">
    <source>
        <dbReference type="ARBA" id="ARBA00023015"/>
    </source>
</evidence>
<dbReference type="InterPro" id="IPR000160">
    <property type="entry name" value="GGDEF_dom"/>
</dbReference>
<dbReference type="InterPro" id="IPR029787">
    <property type="entry name" value="Nucleotide_cyclase"/>
</dbReference>